<dbReference type="AlphaFoldDB" id="A0A430J5D9"/>
<keyword evidence="4" id="KW-0472">Membrane</keyword>
<reference evidence="6 7" key="1">
    <citation type="submission" date="2018-12" db="EMBL/GenBank/DDBJ databases">
        <title>Bacillus ochoae sp. nov., Paenibacillus whitsoniae sp. nov., Paenibacillus spiritus sp. nov. Isolated from the Mars Exploration Rover during spacecraft assembly.</title>
        <authorList>
            <person name="Seuylemezian A."/>
            <person name="Vaishampayan P."/>
        </authorList>
    </citation>
    <scope>NUCLEOTIDE SEQUENCE [LARGE SCALE GENOMIC DNA]</scope>
    <source>
        <strain evidence="6 7">MER 54</strain>
    </source>
</reference>
<dbReference type="PROSITE" id="PS00041">
    <property type="entry name" value="HTH_ARAC_FAMILY_1"/>
    <property type="match status" value="1"/>
</dbReference>
<dbReference type="Gene3D" id="1.10.10.60">
    <property type="entry name" value="Homeodomain-like"/>
    <property type="match status" value="2"/>
</dbReference>
<organism evidence="6 7">
    <name type="scientific">Paenibacillus whitsoniae</name>
    <dbReference type="NCBI Taxonomy" id="2496558"/>
    <lineage>
        <taxon>Bacteria</taxon>
        <taxon>Bacillati</taxon>
        <taxon>Bacillota</taxon>
        <taxon>Bacilli</taxon>
        <taxon>Bacillales</taxon>
        <taxon>Paenibacillaceae</taxon>
        <taxon>Paenibacillus</taxon>
    </lineage>
</organism>
<dbReference type="GO" id="GO:0003700">
    <property type="term" value="F:DNA-binding transcription factor activity"/>
    <property type="evidence" value="ECO:0007669"/>
    <property type="project" value="InterPro"/>
</dbReference>
<dbReference type="Gene3D" id="3.30.450.20">
    <property type="entry name" value="PAS domain"/>
    <property type="match status" value="1"/>
</dbReference>
<protein>
    <submittedName>
        <fullName evidence="6">AraC family transcriptional regulator</fullName>
    </submittedName>
</protein>
<keyword evidence="7" id="KW-1185">Reference proteome</keyword>
<evidence type="ECO:0000256" key="1">
    <source>
        <dbReference type="ARBA" id="ARBA00023015"/>
    </source>
</evidence>
<accession>A0A430J5D9</accession>
<keyword evidence="1" id="KW-0805">Transcription regulation</keyword>
<evidence type="ECO:0000256" key="3">
    <source>
        <dbReference type="ARBA" id="ARBA00023163"/>
    </source>
</evidence>
<proteinExistence type="predicted"/>
<dbReference type="SUPFAM" id="SSF46689">
    <property type="entry name" value="Homeodomain-like"/>
    <property type="match status" value="1"/>
</dbReference>
<feature type="domain" description="HTH araC/xylS-type" evidence="5">
    <location>
        <begin position="699"/>
        <end position="802"/>
    </location>
</feature>
<dbReference type="PANTHER" id="PTHR43280">
    <property type="entry name" value="ARAC-FAMILY TRANSCRIPTIONAL REGULATOR"/>
    <property type="match status" value="1"/>
</dbReference>
<dbReference type="InterPro" id="IPR018060">
    <property type="entry name" value="HTH_AraC"/>
</dbReference>
<dbReference type="OrthoDB" id="2515823at2"/>
<feature type="transmembrane region" description="Helical" evidence="4">
    <location>
        <begin position="331"/>
        <end position="352"/>
    </location>
</feature>
<dbReference type="InterPro" id="IPR009057">
    <property type="entry name" value="Homeodomain-like_sf"/>
</dbReference>
<keyword evidence="2" id="KW-0238">DNA-binding</keyword>
<comment type="caution">
    <text evidence="6">The sequence shown here is derived from an EMBL/GenBank/DDBJ whole genome shotgun (WGS) entry which is preliminary data.</text>
</comment>
<dbReference type="PANTHER" id="PTHR43280:SF2">
    <property type="entry name" value="HTH-TYPE TRANSCRIPTIONAL REGULATOR EXSA"/>
    <property type="match status" value="1"/>
</dbReference>
<dbReference type="Pfam" id="PF17853">
    <property type="entry name" value="GGDEF_2"/>
    <property type="match status" value="1"/>
</dbReference>
<dbReference type="GO" id="GO:0043565">
    <property type="term" value="F:sequence-specific DNA binding"/>
    <property type="evidence" value="ECO:0007669"/>
    <property type="project" value="InterPro"/>
</dbReference>
<gene>
    <name evidence="6" type="ORF">EJQ19_29110</name>
</gene>
<evidence type="ECO:0000256" key="2">
    <source>
        <dbReference type="ARBA" id="ARBA00023125"/>
    </source>
</evidence>
<dbReference type="PROSITE" id="PS01124">
    <property type="entry name" value="HTH_ARAC_FAMILY_2"/>
    <property type="match status" value="1"/>
</dbReference>
<dbReference type="Pfam" id="PF12833">
    <property type="entry name" value="HTH_18"/>
    <property type="match status" value="1"/>
</dbReference>
<dbReference type="SMART" id="SM00342">
    <property type="entry name" value="HTH_ARAC"/>
    <property type="match status" value="1"/>
</dbReference>
<dbReference type="EMBL" id="RXHU01000114">
    <property type="protein sequence ID" value="RTE02644.1"/>
    <property type="molecule type" value="Genomic_DNA"/>
</dbReference>
<keyword evidence="4" id="KW-1133">Transmembrane helix</keyword>
<keyword evidence="3" id="KW-0804">Transcription</keyword>
<evidence type="ECO:0000313" key="7">
    <source>
        <dbReference type="Proteomes" id="UP000276128"/>
    </source>
</evidence>
<feature type="transmembrane region" description="Helical" evidence="4">
    <location>
        <begin position="36"/>
        <end position="60"/>
    </location>
</feature>
<keyword evidence="4" id="KW-0812">Transmembrane</keyword>
<name>A0A430J5D9_9BACL</name>
<dbReference type="Proteomes" id="UP000276128">
    <property type="component" value="Unassembled WGS sequence"/>
</dbReference>
<evidence type="ECO:0000259" key="5">
    <source>
        <dbReference type="PROSITE" id="PS01124"/>
    </source>
</evidence>
<dbReference type="InterPro" id="IPR041522">
    <property type="entry name" value="CdaR_GGDEF"/>
</dbReference>
<dbReference type="InterPro" id="IPR018062">
    <property type="entry name" value="HTH_AraC-typ_CS"/>
</dbReference>
<sequence>MSLAAWDLRRNGGGDAMMGQSDVRGKLRLRFGARSVMVPLFGSFIAILLIALVTGGVLYWKARAIVERTVSSTNAAMLEQIREVADGRLKELEQLEQQVAFHPKLLWLLGAKGTMTDEDAFRSVELVNDLQRYKSLSKLVYDFYIYVRATGTLVGPNVKTTAPILFDSVYRFPGKTSADWNAVLQQGGYRQYEPAATIGLDNGSGKRVITYVQSIPYLGGAAASGTLLVLIDEDQLRNLLAGLAAASRGQMYILDDRNRIISSIGTTADANSQPSNLRYEALAGDAGKLEQTWDGKKMIVSYASSGVNGWKYVFAMPRDVFLDEVNDVRRWAVMLLLICAVGGGAASAYLAYRNYRPIRAVLRDILRSGGAAGDGAASGSEYELIRSAIETSRRSESQLRGMLAQQAPIIRVYFLTRLIRGNADVSELQPDALRLVGVEFVSDSFAVMLIDVGDLSGIAPDKAEREWPFVSFIIGNIATELANKHHRGFSVELERGRVALLINVREERSGQAVGDIKAITDTLGHVLESRFHLNPAIGASTAAHELGGIGEAFREALLALDQRLADSRGGANSAAVESVAEGGLPEPFFYYPLEVEQQFINLIKAGEAAKAEKLLDSIYEENYMARRISPELQRILLPSIAGTLLKLAQQAPELGRTLAQRLASAPPEGEDAAAAFANLRDSLRVACAHFQNGRSDQSERMLNNIRKHVRERFGDNMLSVNSIADQFGITPSYLSAFFKKASGQNVADFIAQIRIAEAKRMLAEPQLTIAQIATKVGYANDIGFIRFFKKYEGVTPGAYRQSIESVRAE</sequence>
<evidence type="ECO:0000256" key="4">
    <source>
        <dbReference type="SAM" id="Phobius"/>
    </source>
</evidence>
<evidence type="ECO:0000313" key="6">
    <source>
        <dbReference type="EMBL" id="RTE02644.1"/>
    </source>
</evidence>